<dbReference type="EMBL" id="CP017827">
    <property type="protein sequence ID" value="APA15041.1"/>
    <property type="molecule type" value="Genomic_DNA"/>
</dbReference>
<protein>
    <submittedName>
        <fullName evidence="2">Uncharacterized protein</fullName>
    </submittedName>
</protein>
<accession>A0A1D9QJH8</accession>
<feature type="region of interest" description="Disordered" evidence="1">
    <location>
        <begin position="50"/>
        <end position="82"/>
    </location>
</feature>
<feature type="compositionally biased region" description="Polar residues" evidence="1">
    <location>
        <begin position="51"/>
        <end position="62"/>
    </location>
</feature>
<evidence type="ECO:0000313" key="2">
    <source>
        <dbReference type="EMBL" id="APA15041.1"/>
    </source>
</evidence>
<evidence type="ECO:0000313" key="3">
    <source>
        <dbReference type="Proteomes" id="UP000177798"/>
    </source>
</evidence>
<dbReference type="Proteomes" id="UP000177798">
    <property type="component" value="Chromosome 14"/>
</dbReference>
<dbReference type="AlphaFoldDB" id="A0A1D9QJH8"/>
<evidence type="ECO:0000256" key="1">
    <source>
        <dbReference type="SAM" id="MobiDB-lite"/>
    </source>
</evidence>
<sequence length="140" mass="15429">MPNFNQKPLMGNICSKESDNTSVLPSDRTKVTFKKGGKVYWTGHGEILTIPLTSNSPNAPEASSTNNKNRNTSSEIHGVPSATFADGNADLITVKVNSGRMRETIGPENGKGNFDIRFCYIIQLENGEMRKVEEGQLRKR</sequence>
<name>A0A1D9QJH8_SCLS1</name>
<gene>
    <name evidence="2" type="ORF">sscle_14g098110</name>
</gene>
<feature type="compositionally biased region" description="Low complexity" evidence="1">
    <location>
        <begin position="63"/>
        <end position="74"/>
    </location>
</feature>
<dbReference type="VEuPathDB" id="FungiDB:sscle_14g098110"/>
<feature type="region of interest" description="Disordered" evidence="1">
    <location>
        <begin position="1"/>
        <end position="24"/>
    </location>
</feature>
<reference evidence="3" key="1">
    <citation type="journal article" date="2017" name="Genome Biol. Evol.">
        <title>The complete genome sequence of the phytopathogenic fungus Sclerotinia sclerotiorum reveals insights into the genome architecture of broad host range pathogens.</title>
        <authorList>
            <person name="Derbyshire M."/>
            <person name="Denton-Giles M."/>
            <person name="Hegedus D."/>
            <person name="Seifbarghy S."/>
            <person name="Rollins J."/>
            <person name="van Kan J."/>
            <person name="Seidl M.F."/>
            <person name="Faino L."/>
            <person name="Mbengue M."/>
            <person name="Navaud O."/>
            <person name="Raffaele S."/>
            <person name="Hammond-Kosack K."/>
            <person name="Heard S."/>
            <person name="Oliver R."/>
        </authorList>
    </citation>
    <scope>NUCLEOTIDE SEQUENCE [LARGE SCALE GENOMIC DNA]</scope>
    <source>
        <strain evidence="3">ATCC 18683 / 1980 / Ss-1</strain>
    </source>
</reference>
<dbReference type="OrthoDB" id="3474822at2759"/>
<proteinExistence type="predicted"/>
<organism evidence="2 3">
    <name type="scientific">Sclerotinia sclerotiorum (strain ATCC 18683 / 1980 / Ss-1)</name>
    <name type="common">White mold</name>
    <name type="synonym">Whetzelinia sclerotiorum</name>
    <dbReference type="NCBI Taxonomy" id="665079"/>
    <lineage>
        <taxon>Eukaryota</taxon>
        <taxon>Fungi</taxon>
        <taxon>Dikarya</taxon>
        <taxon>Ascomycota</taxon>
        <taxon>Pezizomycotina</taxon>
        <taxon>Leotiomycetes</taxon>
        <taxon>Helotiales</taxon>
        <taxon>Sclerotiniaceae</taxon>
        <taxon>Sclerotinia</taxon>
    </lineage>
</organism>